<proteinExistence type="inferred from homology"/>
<dbReference type="InterPro" id="IPR050809">
    <property type="entry name" value="UgpAE/MalFG_permease"/>
</dbReference>
<sequence>MANAAAAGVSRRPLPAAIREFFTDGPGFLWLMMTPPLMLLALVVGLPVLEAVMLSFDRVVLTRPKLAGDFTFHNYARLVGDADAWMAVLRSCLYMCGTVFGSIVLGLSAALLTRRIVRFRGLWRSIFILPWTMPAIVAAMVWGVMYDANFGILNQLLRMLPFVDGNVEWLLDKSIILPALIVVQVWNEFPVAYIFFLAALHSIPDELYEAASVDGASPFQQFLFVTLPQIRFVLSVIVVLLLIFGFRAFPVIFLLTGGRTETLTVATFNAAFRSYDFSYAATLGVLAICVSMVLVLIYLQLTLRNGKAEAAS</sequence>
<evidence type="ECO:0000256" key="6">
    <source>
        <dbReference type="ARBA" id="ARBA00022989"/>
    </source>
</evidence>
<feature type="transmembrane region" description="Helical" evidence="8">
    <location>
        <begin position="125"/>
        <end position="145"/>
    </location>
</feature>
<comment type="caution">
    <text evidence="10">The sequence shown here is derived from an EMBL/GenBank/DDBJ whole genome shotgun (WGS) entry which is preliminary data.</text>
</comment>
<comment type="similarity">
    <text evidence="2 8">Belongs to the binding-protein-dependent transport system permease family.</text>
</comment>
<feature type="transmembrane region" description="Helical" evidence="8">
    <location>
        <begin position="87"/>
        <end position="113"/>
    </location>
</feature>
<protein>
    <submittedName>
        <fullName evidence="10">Carbohydrate ABC transporter permease</fullName>
    </submittedName>
</protein>
<dbReference type="CDD" id="cd06261">
    <property type="entry name" value="TM_PBP2"/>
    <property type="match status" value="1"/>
</dbReference>
<keyword evidence="6 8" id="KW-1133">Transmembrane helix</keyword>
<evidence type="ECO:0000256" key="8">
    <source>
        <dbReference type="RuleBase" id="RU363032"/>
    </source>
</evidence>
<keyword evidence="11" id="KW-1185">Reference proteome</keyword>
<evidence type="ECO:0000259" key="9">
    <source>
        <dbReference type="PROSITE" id="PS50928"/>
    </source>
</evidence>
<dbReference type="SUPFAM" id="SSF161098">
    <property type="entry name" value="MetI-like"/>
    <property type="match status" value="1"/>
</dbReference>
<gene>
    <name evidence="10" type="ORF">ABUE31_10965</name>
</gene>
<dbReference type="Proteomes" id="UP001556196">
    <property type="component" value="Unassembled WGS sequence"/>
</dbReference>
<dbReference type="InterPro" id="IPR035906">
    <property type="entry name" value="MetI-like_sf"/>
</dbReference>
<evidence type="ECO:0000313" key="10">
    <source>
        <dbReference type="EMBL" id="MEW9806504.1"/>
    </source>
</evidence>
<evidence type="ECO:0000313" key="11">
    <source>
        <dbReference type="Proteomes" id="UP001556196"/>
    </source>
</evidence>
<keyword evidence="4" id="KW-1003">Cell membrane</keyword>
<comment type="subcellular location">
    <subcellularLocation>
        <location evidence="1 8">Cell membrane</location>
        <topology evidence="1 8">Multi-pass membrane protein</topology>
    </subcellularLocation>
</comment>
<dbReference type="Pfam" id="PF00528">
    <property type="entry name" value="BPD_transp_1"/>
    <property type="match status" value="1"/>
</dbReference>
<dbReference type="InterPro" id="IPR000515">
    <property type="entry name" value="MetI-like"/>
</dbReference>
<dbReference type="Gene3D" id="1.10.3720.10">
    <property type="entry name" value="MetI-like"/>
    <property type="match status" value="1"/>
</dbReference>
<evidence type="ECO:0000256" key="3">
    <source>
        <dbReference type="ARBA" id="ARBA00022448"/>
    </source>
</evidence>
<organism evidence="10 11">
    <name type="scientific">Mesorhizobium marinum</name>
    <dbReference type="NCBI Taxonomy" id="3228790"/>
    <lineage>
        <taxon>Bacteria</taxon>
        <taxon>Pseudomonadati</taxon>
        <taxon>Pseudomonadota</taxon>
        <taxon>Alphaproteobacteria</taxon>
        <taxon>Hyphomicrobiales</taxon>
        <taxon>Phyllobacteriaceae</taxon>
        <taxon>Mesorhizobium</taxon>
    </lineage>
</organism>
<evidence type="ECO:0000256" key="2">
    <source>
        <dbReference type="ARBA" id="ARBA00009306"/>
    </source>
</evidence>
<feature type="transmembrane region" description="Helical" evidence="8">
    <location>
        <begin position="175"/>
        <end position="200"/>
    </location>
</feature>
<evidence type="ECO:0000256" key="5">
    <source>
        <dbReference type="ARBA" id="ARBA00022692"/>
    </source>
</evidence>
<keyword evidence="3 8" id="KW-0813">Transport</keyword>
<feature type="transmembrane region" description="Helical" evidence="8">
    <location>
        <begin position="277"/>
        <end position="299"/>
    </location>
</feature>
<feature type="domain" description="ABC transmembrane type-1" evidence="9">
    <location>
        <begin position="88"/>
        <end position="298"/>
    </location>
</feature>
<dbReference type="PANTHER" id="PTHR43227">
    <property type="entry name" value="BLL4140 PROTEIN"/>
    <property type="match status" value="1"/>
</dbReference>
<evidence type="ECO:0000256" key="7">
    <source>
        <dbReference type="ARBA" id="ARBA00023136"/>
    </source>
</evidence>
<evidence type="ECO:0000256" key="1">
    <source>
        <dbReference type="ARBA" id="ARBA00004651"/>
    </source>
</evidence>
<dbReference type="RefSeq" id="WP_367723639.1">
    <property type="nucleotide sequence ID" value="NZ_JBFOCI010000003.1"/>
</dbReference>
<reference evidence="10 11" key="1">
    <citation type="submission" date="2024-06" db="EMBL/GenBank/DDBJ databases">
        <authorList>
            <person name="Tuo L."/>
        </authorList>
    </citation>
    <scope>NUCLEOTIDE SEQUENCE [LARGE SCALE GENOMIC DNA]</scope>
    <source>
        <strain evidence="10 11">ZMM04-5</strain>
    </source>
</reference>
<keyword evidence="5 8" id="KW-0812">Transmembrane</keyword>
<dbReference type="EMBL" id="JBFOCI010000003">
    <property type="protein sequence ID" value="MEW9806504.1"/>
    <property type="molecule type" value="Genomic_DNA"/>
</dbReference>
<feature type="transmembrane region" description="Helical" evidence="8">
    <location>
        <begin position="232"/>
        <end position="257"/>
    </location>
</feature>
<dbReference type="PANTHER" id="PTHR43227:SF8">
    <property type="entry name" value="DIACETYLCHITOBIOSE UPTAKE SYSTEM PERMEASE PROTEIN DASB"/>
    <property type="match status" value="1"/>
</dbReference>
<accession>A0ABV3QZI8</accession>
<name>A0ABV3QZI8_9HYPH</name>
<dbReference type="PROSITE" id="PS50928">
    <property type="entry name" value="ABC_TM1"/>
    <property type="match status" value="1"/>
</dbReference>
<evidence type="ECO:0000256" key="4">
    <source>
        <dbReference type="ARBA" id="ARBA00022475"/>
    </source>
</evidence>
<keyword evidence="7 8" id="KW-0472">Membrane</keyword>
<feature type="transmembrane region" description="Helical" evidence="8">
    <location>
        <begin position="28"/>
        <end position="49"/>
    </location>
</feature>